<dbReference type="Proteomes" id="UP000184330">
    <property type="component" value="Unassembled WGS sequence"/>
</dbReference>
<reference evidence="4 5" key="1">
    <citation type="submission" date="2016-03" db="EMBL/GenBank/DDBJ databases">
        <authorList>
            <person name="Ploux O."/>
        </authorList>
    </citation>
    <scope>NUCLEOTIDE SEQUENCE [LARGE SCALE GENOMIC DNA]</scope>
    <source>
        <strain evidence="4 5">UAMH 11012</strain>
    </source>
</reference>
<dbReference type="InterPro" id="IPR003737">
    <property type="entry name" value="GlcNAc_PI_deacetylase-related"/>
</dbReference>
<dbReference type="UniPathway" id="UPA00196"/>
<evidence type="ECO:0000256" key="3">
    <source>
        <dbReference type="SAM" id="Phobius"/>
    </source>
</evidence>
<dbReference type="PANTHER" id="PTHR12993:SF11">
    <property type="entry name" value="N-ACETYLGLUCOSAMINYL-PHOSPHATIDYLINOSITOL DE-N-ACETYLASE"/>
    <property type="match status" value="1"/>
</dbReference>
<dbReference type="STRING" id="576137.A0A1L7WVM5"/>
<comment type="similarity">
    <text evidence="1">Belongs to the PIGL family.</text>
</comment>
<dbReference type="AlphaFoldDB" id="A0A1L7WVM5"/>
<dbReference type="EC" id="3.5.1.89" evidence="2"/>
<name>A0A1L7WVM5_9HELO</name>
<evidence type="ECO:0000313" key="5">
    <source>
        <dbReference type="Proteomes" id="UP000184330"/>
    </source>
</evidence>
<dbReference type="OrthoDB" id="440160at2759"/>
<dbReference type="Pfam" id="PF02585">
    <property type="entry name" value="PIG-L"/>
    <property type="match status" value="1"/>
</dbReference>
<dbReference type="EMBL" id="FJOG01000008">
    <property type="protein sequence ID" value="CZR56827.1"/>
    <property type="molecule type" value="Genomic_DNA"/>
</dbReference>
<dbReference type="GO" id="GO:0016020">
    <property type="term" value="C:membrane"/>
    <property type="evidence" value="ECO:0007669"/>
    <property type="project" value="GOC"/>
</dbReference>
<evidence type="ECO:0000313" key="4">
    <source>
        <dbReference type="EMBL" id="CZR56827.1"/>
    </source>
</evidence>
<dbReference type="GO" id="GO:0000225">
    <property type="term" value="F:N-acetylglucosaminylphosphatidylinositol deacetylase activity"/>
    <property type="evidence" value="ECO:0007669"/>
    <property type="project" value="UniProtKB-EC"/>
</dbReference>
<proteinExistence type="inferred from homology"/>
<protein>
    <recommendedName>
        <fullName evidence="2">N-acetylglucosaminylphosphatidylinositol deacetylase</fullName>
        <ecNumber evidence="2">3.5.1.89</ecNumber>
    </recommendedName>
</protein>
<sequence>MSGPQSRDIHHSPTISIIMGVMFFVALPIVFFASWFGLASFCRAYFPPLQNKRIGLLIAHCDDEAMFFSPTLQALTKLELRNHVDILCLSPGAERHLCETRKSELLKSAKILGLSSTSDITILEDHARFPDSMTTPWSPDHIADELSQKFSPSFQPGKNVDIGDSFPSSPAGINIDILITFDNKGISSHANHISLYYGALKWLQGVDPTGNTIAMYSLTSTNTLQKYISLFDAPFSILRVLLSAKRGHGQGLPEILFFFSGVSGYRTAQRAMTEGHKSQMLWFRYGWLGLSRYVSINDLVRQYPVA</sequence>
<gene>
    <name evidence="4" type="ORF">PAC_06716</name>
</gene>
<evidence type="ECO:0000256" key="1">
    <source>
        <dbReference type="ARBA" id="ARBA00006066"/>
    </source>
</evidence>
<dbReference type="PANTHER" id="PTHR12993">
    <property type="entry name" value="N-ACETYLGLUCOSAMINYL-PHOSPHATIDYLINOSITOL DE-N-ACETYLASE-RELATED"/>
    <property type="match status" value="1"/>
</dbReference>
<dbReference type="Gene3D" id="3.40.50.10320">
    <property type="entry name" value="LmbE-like"/>
    <property type="match status" value="1"/>
</dbReference>
<keyword evidence="3" id="KW-0812">Transmembrane</keyword>
<dbReference type="GO" id="GO:0005783">
    <property type="term" value="C:endoplasmic reticulum"/>
    <property type="evidence" value="ECO:0007669"/>
    <property type="project" value="TreeGrafter"/>
</dbReference>
<accession>A0A1L7WVM5</accession>
<keyword evidence="3" id="KW-1133">Transmembrane helix</keyword>
<dbReference type="SUPFAM" id="SSF102588">
    <property type="entry name" value="LmbE-like"/>
    <property type="match status" value="1"/>
</dbReference>
<dbReference type="GO" id="GO:0006506">
    <property type="term" value="P:GPI anchor biosynthetic process"/>
    <property type="evidence" value="ECO:0007669"/>
    <property type="project" value="UniProtKB-UniPathway"/>
</dbReference>
<keyword evidence="5" id="KW-1185">Reference proteome</keyword>
<dbReference type="InterPro" id="IPR024078">
    <property type="entry name" value="LmbE-like_dom_sf"/>
</dbReference>
<feature type="transmembrane region" description="Helical" evidence="3">
    <location>
        <begin position="21"/>
        <end position="46"/>
    </location>
</feature>
<evidence type="ECO:0000256" key="2">
    <source>
        <dbReference type="ARBA" id="ARBA00012176"/>
    </source>
</evidence>
<keyword evidence="3" id="KW-0472">Membrane</keyword>
<organism evidence="4 5">
    <name type="scientific">Phialocephala subalpina</name>
    <dbReference type="NCBI Taxonomy" id="576137"/>
    <lineage>
        <taxon>Eukaryota</taxon>
        <taxon>Fungi</taxon>
        <taxon>Dikarya</taxon>
        <taxon>Ascomycota</taxon>
        <taxon>Pezizomycotina</taxon>
        <taxon>Leotiomycetes</taxon>
        <taxon>Helotiales</taxon>
        <taxon>Mollisiaceae</taxon>
        <taxon>Phialocephala</taxon>
        <taxon>Phialocephala fortinii species complex</taxon>
    </lineage>
</organism>